<organism evidence="2 3">
    <name type="scientific">Streptomyces monashensis</name>
    <dbReference type="NCBI Taxonomy" id="1678012"/>
    <lineage>
        <taxon>Bacteria</taxon>
        <taxon>Bacillati</taxon>
        <taxon>Actinomycetota</taxon>
        <taxon>Actinomycetes</taxon>
        <taxon>Kitasatosporales</taxon>
        <taxon>Streptomycetaceae</taxon>
        <taxon>Streptomyces</taxon>
    </lineage>
</organism>
<dbReference type="InterPro" id="IPR003776">
    <property type="entry name" value="YcaO-like_dom"/>
</dbReference>
<dbReference type="Gene3D" id="3.30.40.250">
    <property type="match status" value="1"/>
</dbReference>
<gene>
    <name evidence="2" type="ORF">BIV23_40130</name>
</gene>
<dbReference type="NCBIfam" id="TIGR03882">
    <property type="entry name" value="cyclo_dehyd_2"/>
    <property type="match status" value="1"/>
</dbReference>
<dbReference type="Gene3D" id="3.30.160.660">
    <property type="match status" value="1"/>
</dbReference>
<dbReference type="NCBIfam" id="TIGR00702">
    <property type="entry name" value="YcaO-type kinase domain"/>
    <property type="match status" value="1"/>
</dbReference>
<evidence type="ECO:0000313" key="3">
    <source>
        <dbReference type="Proteomes" id="UP000179642"/>
    </source>
</evidence>
<dbReference type="InterPro" id="IPR027624">
    <property type="entry name" value="TOMM_cyclo_SagD"/>
</dbReference>
<dbReference type="RefSeq" id="WP_071385931.1">
    <property type="nucleotide sequence ID" value="NZ_MLYO01000089.1"/>
</dbReference>
<comment type="caution">
    <text evidence="2">The sequence shown here is derived from an EMBL/GenBank/DDBJ whole genome shotgun (WGS) entry which is preliminary data.</text>
</comment>
<protein>
    <recommendedName>
        <fullName evidence="1">YcaO domain-containing protein</fullName>
    </recommendedName>
</protein>
<reference evidence="2 3" key="1">
    <citation type="submission" date="2016-10" db="EMBL/GenBank/DDBJ databases">
        <title>Genome sequence of Streptomyces sp. MUSC 1.</title>
        <authorList>
            <person name="Lee L.-H."/>
            <person name="Ser H.-L."/>
            <person name="Law J.W.-F."/>
        </authorList>
    </citation>
    <scope>NUCLEOTIDE SEQUENCE [LARGE SCALE GENOMIC DNA]</scope>
    <source>
        <strain evidence="2 3">MUSC 1</strain>
    </source>
</reference>
<dbReference type="PANTHER" id="PTHR37809">
    <property type="entry name" value="RIBOSOMAL PROTEIN S12 METHYLTHIOTRANSFERASE ACCESSORY FACTOR YCAO"/>
    <property type="match status" value="1"/>
</dbReference>
<dbReference type="GO" id="GO:0008641">
    <property type="term" value="F:ubiquitin-like modifier activating enzyme activity"/>
    <property type="evidence" value="ECO:0007669"/>
    <property type="project" value="InterPro"/>
</dbReference>
<dbReference type="Gene3D" id="3.40.50.720">
    <property type="entry name" value="NAD(P)-binding Rossmann-like Domain"/>
    <property type="match status" value="1"/>
</dbReference>
<keyword evidence="3" id="KW-1185">Reference proteome</keyword>
<dbReference type="PROSITE" id="PS51664">
    <property type="entry name" value="YCAO"/>
    <property type="match status" value="1"/>
</dbReference>
<evidence type="ECO:0000259" key="1">
    <source>
        <dbReference type="PROSITE" id="PS51664"/>
    </source>
</evidence>
<dbReference type="NCBIfam" id="TIGR03604">
    <property type="entry name" value="TOMM_cyclo_SagD"/>
    <property type="match status" value="1"/>
</dbReference>
<feature type="domain" description="YcaO" evidence="1">
    <location>
        <begin position="402"/>
        <end position="772"/>
    </location>
</feature>
<name>A0A1S2P9V8_9ACTN</name>
<evidence type="ECO:0000313" key="2">
    <source>
        <dbReference type="EMBL" id="OIJ90470.1"/>
    </source>
</evidence>
<dbReference type="InterPro" id="IPR035985">
    <property type="entry name" value="Ubiquitin-activating_enz"/>
</dbReference>
<dbReference type="Gene3D" id="3.30.1330.230">
    <property type="match status" value="1"/>
</dbReference>
<dbReference type="PANTHER" id="PTHR37809:SF1">
    <property type="entry name" value="RIBOSOMAL PROTEIN S12 METHYLTHIOTRANSFERASE ACCESSORY FACTOR YCAO"/>
    <property type="match status" value="1"/>
</dbReference>
<proteinExistence type="predicted"/>
<accession>A0A1S2P9V8</accession>
<dbReference type="Proteomes" id="UP000179642">
    <property type="component" value="Unassembled WGS sequence"/>
</dbReference>
<dbReference type="OrthoDB" id="2379922at2"/>
<dbReference type="AlphaFoldDB" id="A0A1S2P9V8"/>
<sequence length="772" mass="82679">MNRTGGHEAGTLLPDDSALVGFKRHLSPVVVPGEATYLVSRRGVTALRGPHAEVLAPLLDGTRTVREVLREASSALPAGGAAESLDTLTRSGLVGLRPAGPAAGAARCPDPVAEAYWDLAGLDSGRAAAELAGAGLCLEALPGIDLEPVRSACRESGVAVAAPGSAHALALVLCDDYLSAELAEVSARHRATGIPWLLAKVCGTDPWIGPFFRPGQGPCWSCLADRLRGHRSAEGRVQRALGLPGPPARPAASLAAGRTIALHIAVLEAVKWLAGMRYPTQGQVHTLDTMLLRAASHTVRRRPQCPVCGDPEAVARTVRAPFVPVSRPKSALRGNGHRALTPREMLERHGHLVGPVTGIVKEIRRAPRSPGFVDAYLSGHNLAFTPHSLDGLRAGLRALSGGKGLDATEAQVSALGEAVERYSATRQGDEPVVRDSLRALGADAVHPNACQLYHERQFAEREKWNASGSHFQYVPRRFDESAPTEWTPVWSLTGHRHRLLPTSLLYFSGGLPATDGLHADSNGNAAGSSREDALVQGFLELVERDAVALWWYNRTRQPAVDLDAFAGPEVDRIREGLTGLGREVWVLDLTSEFGIPVLAALSRRTGAPTEDIVFGFGAHFDPRVALRRALTELGQLLPAVLPRRPDGTGYGIDDPEACAWWRTATTAGRPYLAPDPHTAARTPAAWPYVPRADLLDDVAAIGDLVRSRGLELLVLDQTRPDVEIPVVKVIVPGMRHFWARLAPGRLYDTPVALGRLERPTLYGDLNPVALFV</sequence>
<dbReference type="InterPro" id="IPR022291">
    <property type="entry name" value="Bacteriocin_synth_cyclodeHase"/>
</dbReference>
<dbReference type="SUPFAM" id="SSF69572">
    <property type="entry name" value="Activating enzymes of the ubiquitin-like proteins"/>
    <property type="match status" value="1"/>
</dbReference>
<dbReference type="EMBL" id="MLYO01000089">
    <property type="protein sequence ID" value="OIJ90470.1"/>
    <property type="molecule type" value="Genomic_DNA"/>
</dbReference>
<dbReference type="Pfam" id="PF02624">
    <property type="entry name" value="YcaO"/>
    <property type="match status" value="1"/>
</dbReference>